<dbReference type="AlphaFoldDB" id="E2AA12"/>
<proteinExistence type="predicted"/>
<keyword evidence="2" id="KW-1185">Reference proteome</keyword>
<evidence type="ECO:0000313" key="2">
    <source>
        <dbReference type="Proteomes" id="UP000000311"/>
    </source>
</evidence>
<dbReference type="EMBL" id="GL438001">
    <property type="protein sequence ID" value="EFN69711.1"/>
    <property type="molecule type" value="Genomic_DNA"/>
</dbReference>
<name>E2AA12_CAMFO</name>
<sequence>MVGATNATSYRQAPSVSQSLLDFSHTPAGLSISCMANIIARARKRVSGKGALIGNGDNAFAERSSSINIFPCLVSTVPGDTAFYFFSCHDPDALTQREDDGARVNVAGVDPTNSPTQFATLCRTPAKLRRFLLLESRYDVRQPASQRNSALISP</sequence>
<reference evidence="1 2" key="1">
    <citation type="journal article" date="2010" name="Science">
        <title>Genomic comparison of the ants Camponotus floridanus and Harpegnathos saltator.</title>
        <authorList>
            <person name="Bonasio R."/>
            <person name="Zhang G."/>
            <person name="Ye C."/>
            <person name="Mutti N.S."/>
            <person name="Fang X."/>
            <person name="Qin N."/>
            <person name="Donahue G."/>
            <person name="Yang P."/>
            <person name="Li Q."/>
            <person name="Li C."/>
            <person name="Zhang P."/>
            <person name="Huang Z."/>
            <person name="Berger S.L."/>
            <person name="Reinberg D."/>
            <person name="Wang J."/>
            <person name="Liebig J."/>
        </authorList>
    </citation>
    <scope>NUCLEOTIDE SEQUENCE [LARGE SCALE GENOMIC DNA]</scope>
    <source>
        <strain evidence="2">C129</strain>
    </source>
</reference>
<protein>
    <submittedName>
        <fullName evidence="1">Uncharacterized protein</fullName>
    </submittedName>
</protein>
<gene>
    <name evidence="1" type="ORF">EAG_07014</name>
</gene>
<evidence type="ECO:0000313" key="1">
    <source>
        <dbReference type="EMBL" id="EFN69711.1"/>
    </source>
</evidence>
<organism evidence="2">
    <name type="scientific">Camponotus floridanus</name>
    <name type="common">Florida carpenter ant</name>
    <dbReference type="NCBI Taxonomy" id="104421"/>
    <lineage>
        <taxon>Eukaryota</taxon>
        <taxon>Metazoa</taxon>
        <taxon>Ecdysozoa</taxon>
        <taxon>Arthropoda</taxon>
        <taxon>Hexapoda</taxon>
        <taxon>Insecta</taxon>
        <taxon>Pterygota</taxon>
        <taxon>Neoptera</taxon>
        <taxon>Endopterygota</taxon>
        <taxon>Hymenoptera</taxon>
        <taxon>Apocrita</taxon>
        <taxon>Aculeata</taxon>
        <taxon>Formicoidea</taxon>
        <taxon>Formicidae</taxon>
        <taxon>Formicinae</taxon>
        <taxon>Camponotus</taxon>
    </lineage>
</organism>
<dbReference type="InParanoid" id="E2AA12"/>
<accession>E2AA12</accession>
<dbReference type="Proteomes" id="UP000000311">
    <property type="component" value="Unassembled WGS sequence"/>
</dbReference>